<name>A0A0M2PX48_PROHO</name>
<dbReference type="Proteomes" id="UP000034681">
    <property type="component" value="Unassembled WGS sequence"/>
</dbReference>
<evidence type="ECO:0000256" key="1">
    <source>
        <dbReference type="SAM" id="MobiDB-lite"/>
    </source>
</evidence>
<feature type="region of interest" description="Disordered" evidence="1">
    <location>
        <begin position="559"/>
        <end position="613"/>
    </location>
</feature>
<gene>
    <name evidence="2" type="ORF">PROH_00805</name>
</gene>
<evidence type="ECO:0000313" key="2">
    <source>
        <dbReference type="EMBL" id="KKJ01006.1"/>
    </source>
</evidence>
<dbReference type="AlphaFoldDB" id="A0A0M2PX48"/>
<keyword evidence="3" id="KW-1185">Reference proteome</keyword>
<dbReference type="SUPFAM" id="SSF48452">
    <property type="entry name" value="TPR-like"/>
    <property type="match status" value="1"/>
</dbReference>
<dbReference type="Gene3D" id="1.25.40.10">
    <property type="entry name" value="Tetratricopeptide repeat domain"/>
    <property type="match status" value="1"/>
</dbReference>
<organism evidence="2 3">
    <name type="scientific">Prochlorothrix hollandica PCC 9006 = CALU 1027</name>
    <dbReference type="NCBI Taxonomy" id="317619"/>
    <lineage>
        <taxon>Bacteria</taxon>
        <taxon>Bacillati</taxon>
        <taxon>Cyanobacteriota</taxon>
        <taxon>Cyanophyceae</taxon>
        <taxon>Prochlorotrichales</taxon>
        <taxon>Prochlorotrichaceae</taxon>
        <taxon>Prochlorothrix</taxon>
    </lineage>
</organism>
<accession>A0A0M2PX48</accession>
<feature type="compositionally biased region" description="Low complexity" evidence="1">
    <location>
        <begin position="419"/>
        <end position="433"/>
    </location>
</feature>
<feature type="region of interest" description="Disordered" evidence="1">
    <location>
        <begin position="416"/>
        <end position="438"/>
    </location>
</feature>
<reference evidence="2" key="1">
    <citation type="submission" date="2012-04" db="EMBL/GenBank/DDBJ databases">
        <authorList>
            <person name="Borisov I.G."/>
            <person name="Ivanikova N.V."/>
            <person name="Pinevich A.V."/>
        </authorList>
    </citation>
    <scope>NUCLEOTIDE SEQUENCE</scope>
    <source>
        <strain evidence="2">CALU 1027</strain>
    </source>
</reference>
<evidence type="ECO:0000313" key="3">
    <source>
        <dbReference type="Proteomes" id="UP000034681"/>
    </source>
</evidence>
<sequence>MPDFMCPDPSPQPSGLDRSRRQGITVLLAVGILLGTAPSLAAQSSPGLTVSELTSLQLAQATSPLSQAWELYNAEQYAEAIAQFQAAIAADAADPKPHWGLTLCYNKLRQYPQAQGALDQAVALDPALGFTSPETYNSLRTTIAKNLQRPQTSAPRADADPAAGSSTADTPRQRQDLIAALVQGSTYVAPAMVSVVNLADLDRAAQALEPFTVKFVIVPTVTGERQTYGQEVFQALNLSYGAVIVATERGVDVYGDGLTADQATALAQGSQVNFTATDYTSGLLQLAQAAQAASPAPAKPLPVWTWGLGAGVLGVGAWGVQRRRQRGLQQKIKELEALRYQVSEQLDDRQNYLRVLPDAANTTEAQRLLHQVSAQFIDASDGLDQPPRTWKAVQALETQLQAALVTLRQVQSALDRASGQPAATTPQADAQGDPYATPQTDTQGTCFFCSRPLALDLLQPRTLNLKPRSRRVLCCPSCAAQVDTDTPPKLRTVRDGDRYRPWYQSNNYDPYRDYYRYDRDWHSTKVYDLEIDLDQDDTTLQQVVIFADQTQYRDYQVQQVEQNQDWQPSPARDPDPGETSSETDFFWASDPSSSEPEVDEIPEVTDFFQQDPS</sequence>
<protein>
    <submittedName>
        <fullName evidence="2">Uncharacterized protein</fullName>
    </submittedName>
</protein>
<comment type="caution">
    <text evidence="2">The sequence shown here is derived from an EMBL/GenBank/DDBJ whole genome shotgun (WGS) entry which is preliminary data.</text>
</comment>
<dbReference type="eggNOG" id="ENOG5032Z6N">
    <property type="taxonomic scope" value="Bacteria"/>
</dbReference>
<dbReference type="STRING" id="317619.GCA_000332315_03319"/>
<proteinExistence type="predicted"/>
<feature type="region of interest" description="Disordered" evidence="1">
    <location>
        <begin position="147"/>
        <end position="171"/>
    </location>
</feature>
<dbReference type="InterPro" id="IPR011990">
    <property type="entry name" value="TPR-like_helical_dom_sf"/>
</dbReference>
<dbReference type="EMBL" id="AJTX02000002">
    <property type="protein sequence ID" value="KKJ01006.1"/>
    <property type="molecule type" value="Genomic_DNA"/>
</dbReference>